<feature type="region of interest" description="Disordered" evidence="1">
    <location>
        <begin position="1"/>
        <end position="44"/>
    </location>
</feature>
<protein>
    <submittedName>
        <fullName evidence="2">Uncharacterized protein</fullName>
    </submittedName>
</protein>
<dbReference type="Proteomes" id="UP000266305">
    <property type="component" value="Unassembled WGS sequence"/>
</dbReference>
<feature type="compositionally biased region" description="Basic residues" evidence="1">
    <location>
        <begin position="1"/>
        <end position="13"/>
    </location>
</feature>
<evidence type="ECO:0000313" key="3">
    <source>
        <dbReference type="Proteomes" id="UP000266305"/>
    </source>
</evidence>
<sequence length="191" mass="20224">MKTVRRPGVRRPIRSSEHGNDGKGMDPASAHTTAEARGATAASACRSGPLEFGQQSFPREGAAPLRASCRPVSRRSAPVPGQPDLFIDLWLRRRGGFVIAHSLLGGCGTGKTATGAGDLEEAMSVIEAYCRTLSTASAGHPPGPKACASDLAEAIIELARFRDRRRIFLGLAGEALDDWQAWPACRPHAPS</sequence>
<proteinExistence type="predicted"/>
<evidence type="ECO:0000313" key="2">
    <source>
        <dbReference type="EMBL" id="RHZ95477.1"/>
    </source>
</evidence>
<comment type="caution">
    <text evidence="2">The sequence shown here is derived from an EMBL/GenBank/DDBJ whole genome shotgun (WGS) entry which is preliminary data.</text>
</comment>
<accession>A0AAX1ULF6</accession>
<feature type="compositionally biased region" description="Low complexity" evidence="1">
    <location>
        <begin position="30"/>
        <end position="44"/>
    </location>
</feature>
<evidence type="ECO:0000256" key="1">
    <source>
        <dbReference type="SAM" id="MobiDB-lite"/>
    </source>
</evidence>
<gene>
    <name evidence="2" type="ORF">D1114_09795</name>
</gene>
<feature type="compositionally biased region" description="Basic and acidic residues" evidence="1">
    <location>
        <begin position="14"/>
        <end position="24"/>
    </location>
</feature>
<dbReference type="AlphaFoldDB" id="A0AAX1ULF6"/>
<reference evidence="2 3" key="1">
    <citation type="submission" date="2018-08" db="EMBL/GenBank/DDBJ databases">
        <title>Draft genome sequence of Rhodobacter sphaeroides FY.</title>
        <authorList>
            <person name="Rayyan A."/>
            <person name="Meyer T.E."/>
            <person name="Kyndt J.A."/>
        </authorList>
    </citation>
    <scope>NUCLEOTIDE SEQUENCE [LARGE SCALE GENOMIC DNA]</scope>
    <source>
        <strain evidence="2 3">FY</strain>
    </source>
</reference>
<name>A0AAX1ULF6_CERSP</name>
<organism evidence="2 3">
    <name type="scientific">Cereibacter sphaeroides</name>
    <name type="common">Rhodobacter sphaeroides</name>
    <dbReference type="NCBI Taxonomy" id="1063"/>
    <lineage>
        <taxon>Bacteria</taxon>
        <taxon>Pseudomonadati</taxon>
        <taxon>Pseudomonadota</taxon>
        <taxon>Alphaproteobacteria</taxon>
        <taxon>Rhodobacterales</taxon>
        <taxon>Paracoccaceae</taxon>
        <taxon>Cereibacter</taxon>
    </lineage>
</organism>
<dbReference type="EMBL" id="QWGP01000008">
    <property type="protein sequence ID" value="RHZ95477.1"/>
    <property type="molecule type" value="Genomic_DNA"/>
</dbReference>